<reference evidence="1" key="1">
    <citation type="submission" date="2016-10" db="EMBL/GenBank/DDBJ databases">
        <authorList>
            <person name="de Groot N.N."/>
        </authorList>
    </citation>
    <scope>NUCLEOTIDE SEQUENCE</scope>
</reference>
<dbReference type="AlphaFoldDB" id="A0A1W1BGU1"/>
<gene>
    <name evidence="1" type="ORF">MNB_SV-12-102</name>
</gene>
<dbReference type="EMBL" id="FPHE01000037">
    <property type="protein sequence ID" value="SFV52746.1"/>
    <property type="molecule type" value="Genomic_DNA"/>
</dbReference>
<name>A0A1W1BGU1_9ZZZZ</name>
<evidence type="ECO:0000313" key="1">
    <source>
        <dbReference type="EMBL" id="SFV52746.1"/>
    </source>
</evidence>
<protein>
    <submittedName>
        <fullName evidence="1">Uncharacterized protein</fullName>
    </submittedName>
</protein>
<proteinExistence type="predicted"/>
<accession>A0A1W1BGU1</accession>
<sequence length="45" mass="5339">MHHPTKKCHLLFRAYETCQKILNIEKIKSDIIKKTKKTSKELINS</sequence>
<organism evidence="1">
    <name type="scientific">hydrothermal vent metagenome</name>
    <dbReference type="NCBI Taxonomy" id="652676"/>
    <lineage>
        <taxon>unclassified sequences</taxon>
        <taxon>metagenomes</taxon>
        <taxon>ecological metagenomes</taxon>
    </lineage>
</organism>